<comment type="caution">
    <text evidence="2">The sequence shown here is derived from an EMBL/GenBank/DDBJ whole genome shotgun (WGS) entry which is preliminary data.</text>
</comment>
<accession>A0A9X2T1B4</accession>
<organism evidence="2 3">
    <name type="scientific">Aquiflexum gelatinilyticum</name>
    <dbReference type="NCBI Taxonomy" id="2961943"/>
    <lineage>
        <taxon>Bacteria</taxon>
        <taxon>Pseudomonadati</taxon>
        <taxon>Bacteroidota</taxon>
        <taxon>Cytophagia</taxon>
        <taxon>Cytophagales</taxon>
        <taxon>Cyclobacteriaceae</taxon>
        <taxon>Aquiflexum</taxon>
    </lineage>
</organism>
<feature type="signal peptide" evidence="1">
    <location>
        <begin position="1"/>
        <end position="23"/>
    </location>
</feature>
<feature type="chain" id="PRO_5040919428" description="Polymer-forming cytoskeletal protein" evidence="1">
    <location>
        <begin position="24"/>
        <end position="120"/>
    </location>
</feature>
<proteinExistence type="predicted"/>
<dbReference type="AlphaFoldDB" id="A0A9X2T1B4"/>
<evidence type="ECO:0000256" key="1">
    <source>
        <dbReference type="SAM" id="SignalP"/>
    </source>
</evidence>
<dbReference type="EMBL" id="JANSUY010000015">
    <property type="protein sequence ID" value="MCR9016563.1"/>
    <property type="molecule type" value="Genomic_DNA"/>
</dbReference>
<keyword evidence="1" id="KW-0732">Signal</keyword>
<keyword evidence="3" id="KW-1185">Reference proteome</keyword>
<protein>
    <recommendedName>
        <fullName evidence="4">Polymer-forming cytoskeletal protein</fullName>
    </recommendedName>
</protein>
<evidence type="ECO:0000313" key="2">
    <source>
        <dbReference type="EMBL" id="MCR9016563.1"/>
    </source>
</evidence>
<reference evidence="2" key="1">
    <citation type="submission" date="2022-08" db="EMBL/GenBank/DDBJ databases">
        <authorList>
            <person name="Zhang D."/>
        </authorList>
    </citation>
    <scope>NUCLEOTIDE SEQUENCE</scope>
    <source>
        <strain evidence="2">XJ19-11</strain>
    </source>
</reference>
<dbReference type="RefSeq" id="WP_258424410.1">
    <property type="nucleotide sequence ID" value="NZ_JANAEZ010000011.1"/>
</dbReference>
<dbReference type="Proteomes" id="UP001142175">
    <property type="component" value="Unassembled WGS sequence"/>
</dbReference>
<evidence type="ECO:0008006" key="4">
    <source>
        <dbReference type="Google" id="ProtNLM"/>
    </source>
</evidence>
<evidence type="ECO:0000313" key="3">
    <source>
        <dbReference type="Proteomes" id="UP001142175"/>
    </source>
</evidence>
<gene>
    <name evidence="2" type="ORF">NU887_16080</name>
</gene>
<name>A0A9X2T1B4_9BACT</name>
<sequence>MKKLAFILILLFLVKTDFLQAQTAPNVKGTWIMNVETNMGSGSPTFVLDHVDATNLKGTYSGQLGDSEVKGTLKVNIIHLEFSISGEIIEYDGTVTGNEMKGKVKLGTMAEGTFTGKKKE</sequence>